<evidence type="ECO:0000313" key="8">
    <source>
        <dbReference type="Proteomes" id="UP000249354"/>
    </source>
</evidence>
<dbReference type="InterPro" id="IPR050833">
    <property type="entry name" value="Poly_Biosynth_Transport"/>
</dbReference>
<feature type="transmembrane region" description="Helical" evidence="6">
    <location>
        <begin position="231"/>
        <end position="250"/>
    </location>
</feature>
<feature type="transmembrane region" description="Helical" evidence="6">
    <location>
        <begin position="384"/>
        <end position="403"/>
    </location>
</feature>
<reference evidence="7 8" key="2">
    <citation type="submission" date="2018-06" db="EMBL/GenBank/DDBJ databases">
        <title>Metagenomic assembly of (sub)arctic Cyanobacteria and their associated microbiome from non-axenic cultures.</title>
        <authorList>
            <person name="Baurain D."/>
        </authorList>
    </citation>
    <scope>NUCLEOTIDE SEQUENCE [LARGE SCALE GENOMIC DNA]</scope>
    <source>
        <strain evidence="7">ULC129bin1</strain>
    </source>
</reference>
<feature type="transmembrane region" description="Helical" evidence="6">
    <location>
        <begin position="409"/>
        <end position="427"/>
    </location>
</feature>
<evidence type="ECO:0000256" key="2">
    <source>
        <dbReference type="ARBA" id="ARBA00022475"/>
    </source>
</evidence>
<evidence type="ECO:0000256" key="4">
    <source>
        <dbReference type="ARBA" id="ARBA00022989"/>
    </source>
</evidence>
<dbReference type="Pfam" id="PF01943">
    <property type="entry name" value="Polysacc_synt"/>
    <property type="match status" value="1"/>
</dbReference>
<evidence type="ECO:0000256" key="3">
    <source>
        <dbReference type="ARBA" id="ARBA00022692"/>
    </source>
</evidence>
<name>A0A2W4U052_9CYAN</name>
<reference evidence="8" key="1">
    <citation type="submission" date="2018-04" db="EMBL/GenBank/DDBJ databases">
        <authorList>
            <person name="Cornet L."/>
        </authorList>
    </citation>
    <scope>NUCLEOTIDE SEQUENCE [LARGE SCALE GENOMIC DNA]</scope>
</reference>
<comment type="caution">
    <text evidence="7">The sequence shown here is derived from an EMBL/GenBank/DDBJ whole genome shotgun (WGS) entry which is preliminary data.</text>
</comment>
<evidence type="ECO:0000256" key="6">
    <source>
        <dbReference type="SAM" id="Phobius"/>
    </source>
</evidence>
<dbReference type="AlphaFoldDB" id="A0A2W4U052"/>
<feature type="transmembrane region" description="Helical" evidence="6">
    <location>
        <begin position="99"/>
        <end position="119"/>
    </location>
</feature>
<dbReference type="InterPro" id="IPR002797">
    <property type="entry name" value="Polysacc_synth"/>
</dbReference>
<dbReference type="PANTHER" id="PTHR30250">
    <property type="entry name" value="PST FAMILY PREDICTED COLANIC ACID TRANSPORTER"/>
    <property type="match status" value="1"/>
</dbReference>
<evidence type="ECO:0000256" key="1">
    <source>
        <dbReference type="ARBA" id="ARBA00004651"/>
    </source>
</evidence>
<feature type="transmembrane region" description="Helical" evidence="6">
    <location>
        <begin position="278"/>
        <end position="297"/>
    </location>
</feature>
<feature type="transmembrane region" description="Helical" evidence="6">
    <location>
        <begin position="352"/>
        <end position="372"/>
    </location>
</feature>
<keyword evidence="5 6" id="KW-0472">Membrane</keyword>
<feature type="transmembrane region" description="Helical" evidence="6">
    <location>
        <begin position="318"/>
        <end position="340"/>
    </location>
</feature>
<accession>A0A2W4U052</accession>
<feature type="transmembrane region" description="Helical" evidence="6">
    <location>
        <begin position="131"/>
        <end position="147"/>
    </location>
</feature>
<proteinExistence type="predicted"/>
<dbReference type="Proteomes" id="UP000249354">
    <property type="component" value="Unassembled WGS sequence"/>
</dbReference>
<evidence type="ECO:0000256" key="5">
    <source>
        <dbReference type="ARBA" id="ARBA00023136"/>
    </source>
</evidence>
<feature type="transmembrane region" description="Helical" evidence="6">
    <location>
        <begin position="26"/>
        <end position="48"/>
    </location>
</feature>
<comment type="subcellular location">
    <subcellularLocation>
        <location evidence="1">Cell membrane</location>
        <topology evidence="1">Multi-pass membrane protein</topology>
    </subcellularLocation>
</comment>
<dbReference type="CDD" id="cd13128">
    <property type="entry name" value="MATE_Wzx_like"/>
    <property type="match status" value="1"/>
</dbReference>
<dbReference type="PANTHER" id="PTHR30250:SF11">
    <property type="entry name" value="O-ANTIGEN TRANSPORTER-RELATED"/>
    <property type="match status" value="1"/>
</dbReference>
<feature type="transmembrane region" description="Helical" evidence="6">
    <location>
        <begin position="168"/>
        <end position="186"/>
    </location>
</feature>
<gene>
    <name evidence="7" type="ORF">DCF25_20555</name>
</gene>
<organism evidence="7 8">
    <name type="scientific">Leptolyngbya foveolarum</name>
    <dbReference type="NCBI Taxonomy" id="47253"/>
    <lineage>
        <taxon>Bacteria</taxon>
        <taxon>Bacillati</taxon>
        <taxon>Cyanobacteriota</taxon>
        <taxon>Cyanophyceae</taxon>
        <taxon>Leptolyngbyales</taxon>
        <taxon>Leptolyngbyaceae</taxon>
        <taxon>Leptolyngbya group</taxon>
        <taxon>Leptolyngbya</taxon>
    </lineage>
</organism>
<keyword evidence="2" id="KW-1003">Cell membrane</keyword>
<protein>
    <submittedName>
        <fullName evidence="7">Flippase</fullName>
    </submittedName>
</protein>
<keyword evidence="4 6" id="KW-1133">Transmembrane helix</keyword>
<dbReference type="GO" id="GO:0005886">
    <property type="term" value="C:plasma membrane"/>
    <property type="evidence" value="ECO:0007669"/>
    <property type="project" value="UniProtKB-SubCell"/>
</dbReference>
<evidence type="ECO:0000313" key="7">
    <source>
        <dbReference type="EMBL" id="PZO10649.1"/>
    </source>
</evidence>
<dbReference type="EMBL" id="QBMC01000214">
    <property type="protein sequence ID" value="PZO10649.1"/>
    <property type="molecule type" value="Genomic_DNA"/>
</dbReference>
<feature type="transmembrane region" description="Helical" evidence="6">
    <location>
        <begin position="54"/>
        <end position="78"/>
    </location>
</feature>
<keyword evidence="3 6" id="KW-0812">Transmembrane</keyword>
<feature type="transmembrane region" description="Helical" evidence="6">
    <location>
        <begin position="192"/>
        <end position="210"/>
    </location>
</feature>
<sequence>MLCPADCHVTYASTTDRMKSKIAGVFGLRLTYSALTFLTSILLARVLGQSGFGIYTYSIVWAYLLSVPATMGFDNFVVKQIAVYQTQASWRLMNGLLKWANRTVILSSTSVALLAILVASVLRDGTQSETFLGFCIAMLLMPALSLRNVRRGAMRGLNNVAQGLLPELLFDPLILIIFTVGAYVVVGDALTPLWVIIFYGIGSGITLLIVSRFLKQTLPNEVVEAKPAYEGRFWLSAAIPFMLLESVPIINSQVDVLMLGAFKGATAVGLYVPVNRGAQLITFILMAVGSSLSPVIASKYADGKMADLQQTITSSVRVVAGVAFLFAATLIVFSSFYLSLFGPEFLAGQDALYIFCTGNFIATSMGLSYGALNMTGHEREAATIGWGATISNIILNAVLIPLWGVNGAALATSLGSATGALISLIMVKKTLNLDMTIIGPLNKASARSDS</sequence>